<evidence type="ECO:0000313" key="2">
    <source>
        <dbReference type="Proteomes" id="UP001221757"/>
    </source>
</evidence>
<comment type="caution">
    <text evidence="1">The sequence shown here is derived from an EMBL/GenBank/DDBJ whole genome shotgun (WGS) entry which is preliminary data.</text>
</comment>
<dbReference type="AlphaFoldDB" id="A0AAD7DGD5"/>
<accession>A0AAD7DGD5</accession>
<keyword evidence="2" id="KW-1185">Reference proteome</keyword>
<reference evidence="1" key="1">
    <citation type="submission" date="2023-03" db="EMBL/GenBank/DDBJ databases">
        <title>Massive genome expansion in bonnet fungi (Mycena s.s.) driven by repeated elements and novel gene families across ecological guilds.</title>
        <authorList>
            <consortium name="Lawrence Berkeley National Laboratory"/>
            <person name="Harder C.B."/>
            <person name="Miyauchi S."/>
            <person name="Viragh M."/>
            <person name="Kuo A."/>
            <person name="Thoen E."/>
            <person name="Andreopoulos B."/>
            <person name="Lu D."/>
            <person name="Skrede I."/>
            <person name="Drula E."/>
            <person name="Henrissat B."/>
            <person name="Morin E."/>
            <person name="Kohler A."/>
            <person name="Barry K."/>
            <person name="LaButti K."/>
            <person name="Morin E."/>
            <person name="Salamov A."/>
            <person name="Lipzen A."/>
            <person name="Mereny Z."/>
            <person name="Hegedus B."/>
            <person name="Baldrian P."/>
            <person name="Stursova M."/>
            <person name="Weitz H."/>
            <person name="Taylor A."/>
            <person name="Grigoriev I.V."/>
            <person name="Nagy L.G."/>
            <person name="Martin F."/>
            <person name="Kauserud H."/>
        </authorList>
    </citation>
    <scope>NUCLEOTIDE SEQUENCE</scope>
    <source>
        <strain evidence="1">CBHHK067</strain>
    </source>
</reference>
<protein>
    <submittedName>
        <fullName evidence="1">Uncharacterized protein</fullName>
    </submittedName>
</protein>
<evidence type="ECO:0000313" key="1">
    <source>
        <dbReference type="EMBL" id="KAJ7690760.1"/>
    </source>
</evidence>
<organism evidence="1 2">
    <name type="scientific">Mycena rosella</name>
    <name type="common">Pink bonnet</name>
    <name type="synonym">Agaricus rosellus</name>
    <dbReference type="NCBI Taxonomy" id="1033263"/>
    <lineage>
        <taxon>Eukaryota</taxon>
        <taxon>Fungi</taxon>
        <taxon>Dikarya</taxon>
        <taxon>Basidiomycota</taxon>
        <taxon>Agaricomycotina</taxon>
        <taxon>Agaricomycetes</taxon>
        <taxon>Agaricomycetidae</taxon>
        <taxon>Agaricales</taxon>
        <taxon>Marasmiineae</taxon>
        <taxon>Mycenaceae</taxon>
        <taxon>Mycena</taxon>
    </lineage>
</organism>
<gene>
    <name evidence="1" type="ORF">B0H17DRAFT_935597</name>
</gene>
<dbReference type="Proteomes" id="UP001221757">
    <property type="component" value="Unassembled WGS sequence"/>
</dbReference>
<dbReference type="EMBL" id="JARKIE010000063">
    <property type="protein sequence ID" value="KAJ7690760.1"/>
    <property type="molecule type" value="Genomic_DNA"/>
</dbReference>
<proteinExistence type="predicted"/>
<sequence>MCVLRCIAVLLPTQRRREQSFSSFNERSAALSTMGPGSDALREIQALRKQIREENKKGDKDIQKFKQMARDEVKLQIAANLRNDILDQIRREIEAQVKQQVDIQIQEQIPISLRQQSMSNKTQLQTAKTSLINSAARKKNSSLRIQNLDESLAFVLKADGTKGQLFPCDLRSLLSYDAAHVCELVKDYELPLDDNRDVNLNRFLGHIGGSCPS</sequence>
<name>A0AAD7DGD5_MYCRO</name>